<dbReference type="AlphaFoldDB" id="A0A160P7Q9"/>
<dbReference type="CDD" id="cd02440">
    <property type="entry name" value="AdoMet_MTases"/>
    <property type="match status" value="1"/>
</dbReference>
<feature type="region of interest" description="Disordered" evidence="1">
    <location>
        <begin position="1"/>
        <end position="24"/>
    </location>
</feature>
<gene>
    <name evidence="3" type="ORF">SLA_6306</name>
</gene>
<proteinExistence type="predicted"/>
<name>A0A160P7Q9_STRLU</name>
<feature type="domain" description="Methyltransferase type 11" evidence="2">
    <location>
        <begin position="66"/>
        <end position="155"/>
    </location>
</feature>
<organism evidence="3 4">
    <name type="scientific">Streptomyces laurentii</name>
    <dbReference type="NCBI Taxonomy" id="39478"/>
    <lineage>
        <taxon>Bacteria</taxon>
        <taxon>Bacillati</taxon>
        <taxon>Actinomycetota</taxon>
        <taxon>Actinomycetes</taxon>
        <taxon>Kitasatosporales</taxon>
        <taxon>Streptomycetaceae</taxon>
        <taxon>Streptomyces</taxon>
    </lineage>
</organism>
<reference evidence="3 4" key="1">
    <citation type="journal article" date="2016" name="Genome Announc.">
        <title>Complete Genome Sequence of Thiostrepton-Producing Streptomyces laurentii ATCC 31255.</title>
        <authorList>
            <person name="Doi K."/>
            <person name="Fujino Y."/>
            <person name="Nagayoshi Y."/>
            <person name="Ohshima T."/>
            <person name="Ogata S."/>
        </authorList>
    </citation>
    <scope>NUCLEOTIDE SEQUENCE [LARGE SCALE GENOMIC DNA]</scope>
    <source>
        <strain evidence="3 4">ATCC 31255</strain>
    </source>
</reference>
<dbReference type="PANTHER" id="PTHR43591:SF24">
    <property type="entry name" value="2-METHOXY-6-POLYPRENYL-1,4-BENZOQUINOL METHYLASE, MITOCHONDRIAL"/>
    <property type="match status" value="1"/>
</dbReference>
<sequence length="271" mass="28371">MTSPRISGSRAHSTGPAAVRDRDPATVLDYETEAAHYDETRGGVPRAEAAAAAVRGLLPPGTRTLLDLACGTGLVTERLARPGLAVYGADAAHAMLRAAAGRLPGRTVRADARRLPLPDGALDAVSAVWLLHLVPFAEEIVAEAARVLRPGGVFVATVDKDAAHDVGSDIDAVLRPYRSGDAGTDRADRISGYAAAHGLEPAPGTVFTGHGQGTTPRDTAGKLRRGYYASWFRGTGADVETLCAALAALPDQDRRRPDPAYRLAPFVKRAA</sequence>
<dbReference type="EMBL" id="AP017424">
    <property type="protein sequence ID" value="BAU87175.1"/>
    <property type="molecule type" value="Genomic_DNA"/>
</dbReference>
<evidence type="ECO:0000256" key="1">
    <source>
        <dbReference type="SAM" id="MobiDB-lite"/>
    </source>
</evidence>
<keyword evidence="4" id="KW-1185">Reference proteome</keyword>
<dbReference type="Proteomes" id="UP000217676">
    <property type="component" value="Chromosome"/>
</dbReference>
<dbReference type="InterPro" id="IPR029063">
    <property type="entry name" value="SAM-dependent_MTases_sf"/>
</dbReference>
<feature type="compositionally biased region" description="Polar residues" evidence="1">
    <location>
        <begin position="1"/>
        <end position="12"/>
    </location>
</feature>
<accession>A0A160P7Q9</accession>
<evidence type="ECO:0000313" key="4">
    <source>
        <dbReference type="Proteomes" id="UP000217676"/>
    </source>
</evidence>
<dbReference type="GO" id="GO:0008757">
    <property type="term" value="F:S-adenosylmethionine-dependent methyltransferase activity"/>
    <property type="evidence" value="ECO:0007669"/>
    <property type="project" value="InterPro"/>
</dbReference>
<dbReference type="Pfam" id="PF08241">
    <property type="entry name" value="Methyltransf_11"/>
    <property type="match status" value="1"/>
</dbReference>
<protein>
    <recommendedName>
        <fullName evidence="2">Methyltransferase type 11 domain-containing protein</fullName>
    </recommendedName>
</protein>
<dbReference type="InterPro" id="IPR013216">
    <property type="entry name" value="Methyltransf_11"/>
</dbReference>
<evidence type="ECO:0000259" key="2">
    <source>
        <dbReference type="Pfam" id="PF08241"/>
    </source>
</evidence>
<dbReference type="PANTHER" id="PTHR43591">
    <property type="entry name" value="METHYLTRANSFERASE"/>
    <property type="match status" value="1"/>
</dbReference>
<evidence type="ECO:0000313" key="3">
    <source>
        <dbReference type="EMBL" id="BAU87175.1"/>
    </source>
</evidence>
<dbReference type="SUPFAM" id="SSF53335">
    <property type="entry name" value="S-adenosyl-L-methionine-dependent methyltransferases"/>
    <property type="match status" value="1"/>
</dbReference>
<dbReference type="KEGG" id="slau:SLA_6306"/>
<dbReference type="Gene3D" id="3.40.50.150">
    <property type="entry name" value="Vaccinia Virus protein VP39"/>
    <property type="match status" value="1"/>
</dbReference>